<evidence type="ECO:0000256" key="2">
    <source>
        <dbReference type="SAM" id="Phobius"/>
    </source>
</evidence>
<dbReference type="SMART" id="SM00028">
    <property type="entry name" value="TPR"/>
    <property type="match status" value="11"/>
</dbReference>
<dbReference type="InterPro" id="IPR011990">
    <property type="entry name" value="TPR-like_helical_dom_sf"/>
</dbReference>
<proteinExistence type="predicted"/>
<dbReference type="Gene3D" id="1.25.40.10">
    <property type="entry name" value="Tetratricopeptide repeat domain"/>
    <property type="match status" value="4"/>
</dbReference>
<reference evidence="5" key="1">
    <citation type="journal article" date="2019" name="Int. J. Syst. Evol. Microbiol.">
        <title>The Global Catalogue of Microorganisms (GCM) 10K type strain sequencing project: providing services to taxonomists for standard genome sequencing and annotation.</title>
        <authorList>
            <consortium name="The Broad Institute Genomics Platform"/>
            <consortium name="The Broad Institute Genome Sequencing Center for Infectious Disease"/>
            <person name="Wu L."/>
            <person name="Ma J."/>
        </authorList>
    </citation>
    <scope>NUCLEOTIDE SEQUENCE [LARGE SCALE GENOMIC DNA]</scope>
    <source>
        <strain evidence="5">JCM 15974</strain>
    </source>
</reference>
<feature type="repeat" description="TPR" evidence="1">
    <location>
        <begin position="135"/>
        <end position="168"/>
    </location>
</feature>
<keyword evidence="2" id="KW-0472">Membrane</keyword>
<dbReference type="InterPro" id="IPR019734">
    <property type="entry name" value="TPR_rpt"/>
</dbReference>
<sequence length="1070" mass="122984">MGQTSKDTVNANLYQQKGDSLVQRQHLDSAIIYYQKSADIYKSLQYWKKTASSYNKIASVYLKKTTLDSALHFSKKAFSICESKLEKNNIEKANSLENIGWYYYEQSEFENALRKFKDGLKIKLEILPENHIAFANAYNNLGRVYSKTAQLNLSLNAYQKALQIAKNYPNSPNSNIGLYYNNVAGIFYRRGEYDEAIETLKKAIEFQNDISNHHHPKSVNYYNNLGNLFMSKGDSENGLKNYKIALNTQNFIKSTNKLLTASIYNNIGNAHNSLGNFNKALTYHKKSLTIRQKRYGELHYSIASSYMNIGNAFSNLDEITSALENYTKSQEIYEKIFSEEHPRIAQIYGNKAIALQRQGNTDEALNFLKKTLNIYTTNYGNSHPKVAKTHSTIAWYFYENKLLNKALFHSKIALDINKNLFGKKNSKNSELYNFFARVYIEKKMGKEALDFCEKAIIANSRYQKKSKTHSVFNPKIYFDPSIALMSLKLKANSFKLLFDTNKKIKDLQKATQYYQKADSIIHYLKNFKKNHQDKVILSRDIKEIYKKSIEAEFLSYKVKNNPTHLIKAFEYSEKSKANTLKNLLTTIRAKTFAGLSKETLLLEQNLKTNLAFYTSNITNQLQTKNPDTTKIRFYENKIFDITRKQDSLTNFLEQNHPNYYRLKYKNTFLTVPEIQERLSNNTTILEFFTTDSVTYAFTLNKNDINVSKIATPNIAQKIQHFREHITSKNIIDYKNNAESLYGTLIKPIVHQLKGDELIIVPDGPLWHLNFDLLLTEESTSKDPKQLPYMLRDYAISYANSVNVLFSKNHSNNNSKLLQECLAFSFSDSTQITDSESLSFNILRNADADLPGTREEISAISEIVNGQYYYGAQAIEKNFKKAAHQYNILHLALHGEVDNEHPENSKLYFTKSNDSIEDDLLYSHELFALDIPAELVVLSACNTGTGKIAEGEGIMSLGNAFQYAGSKSLLLTNWEVPDQNTPEIMRNFYTHLSSKMSKSKALQQAKLDYLKNANITRSHPFYWGSFYLLGNNKSIDLQNPFSISKTITWFVLLVLVLCLTFFVLKKKKKAI</sequence>
<dbReference type="RefSeq" id="WP_343909904.1">
    <property type="nucleotide sequence ID" value="NZ_BAAAGE010000001.1"/>
</dbReference>
<gene>
    <name evidence="4" type="ORF">GCM10009430_03440</name>
</gene>
<dbReference type="PANTHER" id="PTHR10098">
    <property type="entry name" value="RAPSYN-RELATED"/>
    <property type="match status" value="1"/>
</dbReference>
<keyword evidence="5" id="KW-1185">Reference proteome</keyword>
<feature type="repeat" description="TPR" evidence="1">
    <location>
        <begin position="303"/>
        <end position="336"/>
    </location>
</feature>
<accession>A0ABP3TQS1</accession>
<name>A0ABP3TQS1_9FLAO</name>
<comment type="caution">
    <text evidence="4">The sequence shown here is derived from an EMBL/GenBank/DDBJ whole genome shotgun (WGS) entry which is preliminary data.</text>
</comment>
<dbReference type="Pfam" id="PF13424">
    <property type="entry name" value="TPR_12"/>
    <property type="match status" value="4"/>
</dbReference>
<dbReference type="PANTHER" id="PTHR10098:SF108">
    <property type="entry name" value="TETRATRICOPEPTIDE REPEAT PROTEIN 28"/>
    <property type="match status" value="1"/>
</dbReference>
<keyword evidence="1" id="KW-0802">TPR repeat</keyword>
<dbReference type="PROSITE" id="PS50005">
    <property type="entry name" value="TPR"/>
    <property type="match status" value="5"/>
</dbReference>
<feature type="repeat" description="TPR" evidence="1">
    <location>
        <begin position="261"/>
        <end position="294"/>
    </location>
</feature>
<feature type="repeat" description="TPR" evidence="1">
    <location>
        <begin position="177"/>
        <end position="210"/>
    </location>
</feature>
<dbReference type="SUPFAM" id="SSF48452">
    <property type="entry name" value="TPR-like"/>
    <property type="match status" value="4"/>
</dbReference>
<feature type="repeat" description="TPR" evidence="1">
    <location>
        <begin position="93"/>
        <end position="126"/>
    </location>
</feature>
<keyword evidence="2" id="KW-1133">Transmembrane helix</keyword>
<feature type="transmembrane region" description="Helical" evidence="2">
    <location>
        <begin position="1046"/>
        <end position="1063"/>
    </location>
</feature>
<dbReference type="InterPro" id="IPR024983">
    <property type="entry name" value="CHAT_dom"/>
</dbReference>
<evidence type="ECO:0000313" key="4">
    <source>
        <dbReference type="EMBL" id="GAA0712713.1"/>
    </source>
</evidence>
<dbReference type="Proteomes" id="UP001501758">
    <property type="component" value="Unassembled WGS sequence"/>
</dbReference>
<keyword evidence="2" id="KW-0812">Transmembrane</keyword>
<evidence type="ECO:0000256" key="1">
    <source>
        <dbReference type="PROSITE-ProRule" id="PRU00339"/>
    </source>
</evidence>
<organism evidence="4 5">
    <name type="scientific">Aquimarina litoralis</name>
    <dbReference type="NCBI Taxonomy" id="584605"/>
    <lineage>
        <taxon>Bacteria</taxon>
        <taxon>Pseudomonadati</taxon>
        <taxon>Bacteroidota</taxon>
        <taxon>Flavobacteriia</taxon>
        <taxon>Flavobacteriales</taxon>
        <taxon>Flavobacteriaceae</taxon>
        <taxon>Aquimarina</taxon>
    </lineage>
</organism>
<protein>
    <recommendedName>
        <fullName evidence="3">CHAT domain-containing protein</fullName>
    </recommendedName>
</protein>
<dbReference type="Pfam" id="PF12770">
    <property type="entry name" value="CHAT"/>
    <property type="match status" value="1"/>
</dbReference>
<feature type="domain" description="CHAT" evidence="3">
    <location>
        <begin position="737"/>
        <end position="1030"/>
    </location>
</feature>
<dbReference type="EMBL" id="BAAAGE010000001">
    <property type="protein sequence ID" value="GAA0712713.1"/>
    <property type="molecule type" value="Genomic_DNA"/>
</dbReference>
<evidence type="ECO:0000313" key="5">
    <source>
        <dbReference type="Proteomes" id="UP001501758"/>
    </source>
</evidence>
<evidence type="ECO:0000259" key="3">
    <source>
        <dbReference type="Pfam" id="PF12770"/>
    </source>
</evidence>